<proteinExistence type="predicted"/>
<evidence type="ECO:0000313" key="2">
    <source>
        <dbReference type="Proteomes" id="UP000006556"/>
    </source>
</evidence>
<dbReference type="InterPro" id="IPR007325">
    <property type="entry name" value="KFase/CYL"/>
</dbReference>
<protein>
    <submittedName>
        <fullName evidence="1">Predicted metal-dependent hydrolase</fullName>
    </submittedName>
</protein>
<organism evidence="1 2">
    <name type="scientific">Pelotomaculum thermopropionicum (strain DSM 13744 / JCM 10971 / SI)</name>
    <dbReference type="NCBI Taxonomy" id="370438"/>
    <lineage>
        <taxon>Bacteria</taxon>
        <taxon>Bacillati</taxon>
        <taxon>Bacillota</taxon>
        <taxon>Clostridia</taxon>
        <taxon>Eubacteriales</taxon>
        <taxon>Desulfotomaculaceae</taxon>
        <taxon>Pelotomaculum</taxon>
    </lineage>
</organism>
<keyword evidence="2" id="KW-1185">Reference proteome</keyword>
<accession>A5CY55</accession>
<dbReference type="Gene3D" id="3.50.30.50">
    <property type="entry name" value="Putative cyclase"/>
    <property type="match status" value="1"/>
</dbReference>
<dbReference type="GO" id="GO:0019441">
    <property type="term" value="P:L-tryptophan catabolic process to kynurenine"/>
    <property type="evidence" value="ECO:0007669"/>
    <property type="project" value="InterPro"/>
</dbReference>
<reference evidence="2" key="1">
    <citation type="journal article" date="2008" name="Genome Res.">
        <title>The genome of Pelotomaculum thermopropionicum reveals niche-associated evolution in anaerobic microbiota.</title>
        <authorList>
            <person name="Kosaka T."/>
            <person name="Kato S."/>
            <person name="Shimoyama T."/>
            <person name="Ishii S."/>
            <person name="Abe T."/>
            <person name="Watanabe K."/>
        </authorList>
    </citation>
    <scope>NUCLEOTIDE SEQUENCE [LARGE SCALE GENOMIC DNA]</scope>
    <source>
        <strain evidence="2">DSM 13744 / JCM 10971 / SI</strain>
    </source>
</reference>
<dbReference type="KEGG" id="pth:PTH_2895"/>
<keyword evidence="1" id="KW-0378">Hydrolase</keyword>
<dbReference type="PANTHER" id="PTHR31118">
    <property type="entry name" value="CYCLASE-LIKE PROTEIN 2"/>
    <property type="match status" value="1"/>
</dbReference>
<dbReference type="AlphaFoldDB" id="A5CY55"/>
<dbReference type="PANTHER" id="PTHR31118:SF12">
    <property type="entry name" value="CYCLASE-LIKE PROTEIN 2"/>
    <property type="match status" value="1"/>
</dbReference>
<dbReference type="GO" id="GO:0004061">
    <property type="term" value="F:arylformamidase activity"/>
    <property type="evidence" value="ECO:0007669"/>
    <property type="project" value="InterPro"/>
</dbReference>
<dbReference type="HOGENOM" id="CLU_030671_3_0_9"/>
<dbReference type="InterPro" id="IPR037175">
    <property type="entry name" value="KFase_sf"/>
</dbReference>
<dbReference type="SUPFAM" id="SSF102198">
    <property type="entry name" value="Putative cyclase"/>
    <property type="match status" value="1"/>
</dbReference>
<name>A5CY55_PELTS</name>
<dbReference type="eggNOG" id="COG1878">
    <property type="taxonomic scope" value="Bacteria"/>
</dbReference>
<dbReference type="STRING" id="370438.PTH_2895"/>
<evidence type="ECO:0000313" key="1">
    <source>
        <dbReference type="EMBL" id="BAF61076.1"/>
    </source>
</evidence>
<dbReference type="EMBL" id="AP009389">
    <property type="protein sequence ID" value="BAF61076.1"/>
    <property type="molecule type" value="Genomic_DNA"/>
</dbReference>
<dbReference type="Pfam" id="PF04199">
    <property type="entry name" value="Cyclase"/>
    <property type="match status" value="1"/>
</dbReference>
<sequence>MIDMSKAKEPAKHEDITVVEFFGKKLHFLDIGREVSPEMPHYPGHMKTNLFWHLTHEECVMRLGDTPFEGYAVKGIVTCDHVSTHVDAVYHFNKYRPDLTVDKISLKDLITPAAWIDVSHVKPLTHITLADVKEALEKAKVTLKPGMTLLYYTGIDKKWNDPLTYVSQYPGLDREATEWILDQGIVNIGTDASSLDTPADKTYPNHTVHAERMVIHTENVANITKIPRHDNFYVAMFPLKFVGATGSPVRMFAIWE</sequence>
<gene>
    <name evidence="1" type="ordered locus">PTH_2895</name>
</gene>
<dbReference type="Proteomes" id="UP000006556">
    <property type="component" value="Chromosome"/>
</dbReference>